<name>A0A7G9SJ24_9SPHN</name>
<evidence type="ECO:0000256" key="6">
    <source>
        <dbReference type="RuleBase" id="RU003915"/>
    </source>
</evidence>
<evidence type="ECO:0000259" key="8">
    <source>
        <dbReference type="PROSITE" id="PS50059"/>
    </source>
</evidence>
<organism evidence="9 10">
    <name type="scientific">Sphingomonas lutea</name>
    <dbReference type="NCBI Taxonomy" id="1045317"/>
    <lineage>
        <taxon>Bacteria</taxon>
        <taxon>Pseudomonadati</taxon>
        <taxon>Pseudomonadota</taxon>
        <taxon>Alphaproteobacteria</taxon>
        <taxon>Sphingomonadales</taxon>
        <taxon>Sphingomonadaceae</taxon>
        <taxon>Sphingomonas</taxon>
    </lineage>
</organism>
<keyword evidence="7" id="KW-0472">Membrane</keyword>
<keyword evidence="4 5" id="KW-0413">Isomerase</keyword>
<keyword evidence="3 5" id="KW-0697">Rotamase</keyword>
<dbReference type="GO" id="GO:0003755">
    <property type="term" value="F:peptidyl-prolyl cis-trans isomerase activity"/>
    <property type="evidence" value="ECO:0007669"/>
    <property type="project" value="UniProtKB-UniRule"/>
</dbReference>
<accession>A0A7G9SJ24</accession>
<dbReference type="AlphaFoldDB" id="A0A7G9SJ24"/>
<dbReference type="Gene3D" id="3.10.50.40">
    <property type="match status" value="1"/>
</dbReference>
<evidence type="ECO:0000256" key="7">
    <source>
        <dbReference type="SAM" id="Phobius"/>
    </source>
</evidence>
<keyword evidence="10" id="KW-1185">Reference proteome</keyword>
<dbReference type="PANTHER" id="PTHR43811">
    <property type="entry name" value="FKBP-TYPE PEPTIDYL-PROLYL CIS-TRANS ISOMERASE FKPA"/>
    <property type="match status" value="1"/>
</dbReference>
<reference evidence="9 10" key="1">
    <citation type="submission" date="2020-08" db="EMBL/GenBank/DDBJ databases">
        <title>Genome sequence of Sphingomonas lutea KCTC 23642T.</title>
        <authorList>
            <person name="Hyun D.-W."/>
            <person name="Bae J.-W."/>
        </authorList>
    </citation>
    <scope>NUCLEOTIDE SEQUENCE [LARGE SCALE GENOMIC DNA]</scope>
    <source>
        <strain evidence="9 10">KCTC 23642</strain>
    </source>
</reference>
<evidence type="ECO:0000313" key="9">
    <source>
        <dbReference type="EMBL" id="QNN67849.1"/>
    </source>
</evidence>
<feature type="transmembrane region" description="Helical" evidence="7">
    <location>
        <begin position="19"/>
        <end position="37"/>
    </location>
</feature>
<evidence type="ECO:0000256" key="3">
    <source>
        <dbReference type="ARBA" id="ARBA00023110"/>
    </source>
</evidence>
<evidence type="ECO:0000256" key="1">
    <source>
        <dbReference type="ARBA" id="ARBA00000971"/>
    </source>
</evidence>
<feature type="domain" description="PPIase FKBP-type" evidence="8">
    <location>
        <begin position="62"/>
        <end position="148"/>
    </location>
</feature>
<dbReference type="InterPro" id="IPR001179">
    <property type="entry name" value="PPIase_FKBP_dom"/>
</dbReference>
<dbReference type="PROSITE" id="PS50059">
    <property type="entry name" value="FKBP_PPIASE"/>
    <property type="match status" value="1"/>
</dbReference>
<keyword evidence="7" id="KW-1133">Transmembrane helix</keyword>
<comment type="similarity">
    <text evidence="2 6">Belongs to the FKBP-type PPIase family.</text>
</comment>
<dbReference type="Proteomes" id="UP000515971">
    <property type="component" value="Chromosome"/>
</dbReference>
<comment type="catalytic activity">
    <reaction evidence="1 5 6">
        <text>[protein]-peptidylproline (omega=180) = [protein]-peptidylproline (omega=0)</text>
        <dbReference type="Rhea" id="RHEA:16237"/>
        <dbReference type="Rhea" id="RHEA-COMP:10747"/>
        <dbReference type="Rhea" id="RHEA-COMP:10748"/>
        <dbReference type="ChEBI" id="CHEBI:83833"/>
        <dbReference type="ChEBI" id="CHEBI:83834"/>
        <dbReference type="EC" id="5.2.1.8"/>
    </reaction>
</comment>
<evidence type="ECO:0000256" key="4">
    <source>
        <dbReference type="ARBA" id="ARBA00023235"/>
    </source>
</evidence>
<dbReference type="RefSeq" id="WP_187538799.1">
    <property type="nucleotide sequence ID" value="NZ_BAABJT010000001.1"/>
</dbReference>
<evidence type="ECO:0000256" key="5">
    <source>
        <dbReference type="PROSITE-ProRule" id="PRU00277"/>
    </source>
</evidence>
<dbReference type="KEGG" id="slut:H9L13_02665"/>
<sequence length="168" mass="17603">MPNAETGSRPAHSRRGMKLWLGFLLVIAAGLLLAWWGTQSVRGRVVQVDTVQAGTGPTVQPTDGVVIEYEGRLENGTVFDSSAGRGPAMLLASQTIPGFAQALSRMSKGGRYKVWIPSRLAYGATPPQGGPVPPNANLEFDVRVLEVVPNAAALMQGAGAAGGQQPQQ</sequence>
<dbReference type="SUPFAM" id="SSF54534">
    <property type="entry name" value="FKBP-like"/>
    <property type="match status" value="1"/>
</dbReference>
<dbReference type="Pfam" id="PF00254">
    <property type="entry name" value="FKBP_C"/>
    <property type="match status" value="1"/>
</dbReference>
<protein>
    <recommendedName>
        <fullName evidence="6">Peptidyl-prolyl cis-trans isomerase</fullName>
        <ecNumber evidence="6">5.2.1.8</ecNumber>
    </recommendedName>
</protein>
<evidence type="ECO:0000313" key="10">
    <source>
        <dbReference type="Proteomes" id="UP000515971"/>
    </source>
</evidence>
<dbReference type="EMBL" id="CP060718">
    <property type="protein sequence ID" value="QNN67849.1"/>
    <property type="molecule type" value="Genomic_DNA"/>
</dbReference>
<proteinExistence type="inferred from homology"/>
<keyword evidence="7" id="KW-0812">Transmembrane</keyword>
<evidence type="ECO:0000256" key="2">
    <source>
        <dbReference type="ARBA" id="ARBA00006577"/>
    </source>
</evidence>
<dbReference type="InterPro" id="IPR046357">
    <property type="entry name" value="PPIase_dom_sf"/>
</dbReference>
<gene>
    <name evidence="9" type="ORF">H9L13_02665</name>
</gene>
<dbReference type="EC" id="5.2.1.8" evidence="6"/>
<dbReference type="PANTHER" id="PTHR43811:SF19">
    <property type="entry name" value="39 KDA FK506-BINDING NUCLEAR PROTEIN"/>
    <property type="match status" value="1"/>
</dbReference>